<reference evidence="2" key="1">
    <citation type="journal article" date="2012" name="Nat. Biotechnol.">
        <title>Reference genome sequence of the model plant Setaria.</title>
        <authorList>
            <person name="Bennetzen J.L."/>
            <person name="Schmutz J."/>
            <person name="Wang H."/>
            <person name="Percifield R."/>
            <person name="Hawkins J."/>
            <person name="Pontaroli A.C."/>
            <person name="Estep M."/>
            <person name="Feng L."/>
            <person name="Vaughn J.N."/>
            <person name="Grimwood J."/>
            <person name="Jenkins J."/>
            <person name="Barry K."/>
            <person name="Lindquist E."/>
            <person name="Hellsten U."/>
            <person name="Deshpande S."/>
            <person name="Wang X."/>
            <person name="Wu X."/>
            <person name="Mitros T."/>
            <person name="Triplett J."/>
            <person name="Yang X."/>
            <person name="Ye C.Y."/>
            <person name="Mauro-Herrera M."/>
            <person name="Wang L."/>
            <person name="Li P."/>
            <person name="Sharma M."/>
            <person name="Sharma R."/>
            <person name="Ronald P.C."/>
            <person name="Panaud O."/>
            <person name="Kellogg E.A."/>
            <person name="Brutnell T.P."/>
            <person name="Doust A.N."/>
            <person name="Tuskan G.A."/>
            <person name="Rokhsar D."/>
            <person name="Devos K.M."/>
        </authorList>
    </citation>
    <scope>NUCLEOTIDE SEQUENCE [LARGE SCALE GENOMIC DNA]</scope>
    <source>
        <strain evidence="2">Yugu1</strain>
    </source>
</reference>
<protein>
    <submittedName>
        <fullName evidence="2">Uncharacterized protein</fullName>
    </submittedName>
</protein>
<gene>
    <name evidence="2" type="ORF">SETIT_6G058100v2</name>
</gene>
<evidence type="ECO:0000256" key="1">
    <source>
        <dbReference type="SAM" id="SignalP"/>
    </source>
</evidence>
<keyword evidence="1" id="KW-0732">Signal</keyword>
<accession>A0A368RIV0</accession>
<feature type="signal peptide" evidence="1">
    <location>
        <begin position="1"/>
        <end position="16"/>
    </location>
</feature>
<sequence length="55" mass="6260">MILMCLFDKLLHLILSFRNCLVNLFHGGRICNSIPNSNTETLLKQPVVDKPLCMT</sequence>
<dbReference type="OrthoDB" id="270392at2759"/>
<name>A0A368RIV0_SETIT</name>
<feature type="chain" id="PRO_5016562445" evidence="1">
    <location>
        <begin position="17"/>
        <end position="55"/>
    </location>
</feature>
<dbReference type="EMBL" id="CM003533">
    <property type="protein sequence ID" value="RCV29984.1"/>
    <property type="molecule type" value="Genomic_DNA"/>
</dbReference>
<dbReference type="AlphaFoldDB" id="A0A368RIV0"/>
<proteinExistence type="predicted"/>
<reference evidence="2" key="2">
    <citation type="submission" date="2015-07" db="EMBL/GenBank/DDBJ databases">
        <authorList>
            <person name="Noorani M."/>
        </authorList>
    </citation>
    <scope>NUCLEOTIDE SEQUENCE</scope>
    <source>
        <strain evidence="2">Yugu1</strain>
    </source>
</reference>
<evidence type="ECO:0000313" key="2">
    <source>
        <dbReference type="EMBL" id="RCV29984.1"/>
    </source>
</evidence>
<organism evidence="2">
    <name type="scientific">Setaria italica</name>
    <name type="common">Foxtail millet</name>
    <name type="synonym">Panicum italicum</name>
    <dbReference type="NCBI Taxonomy" id="4555"/>
    <lineage>
        <taxon>Eukaryota</taxon>
        <taxon>Viridiplantae</taxon>
        <taxon>Streptophyta</taxon>
        <taxon>Embryophyta</taxon>
        <taxon>Tracheophyta</taxon>
        <taxon>Spermatophyta</taxon>
        <taxon>Magnoliopsida</taxon>
        <taxon>Liliopsida</taxon>
        <taxon>Poales</taxon>
        <taxon>Poaceae</taxon>
        <taxon>PACMAD clade</taxon>
        <taxon>Panicoideae</taxon>
        <taxon>Panicodae</taxon>
        <taxon>Paniceae</taxon>
        <taxon>Cenchrinae</taxon>
        <taxon>Setaria</taxon>
    </lineage>
</organism>